<dbReference type="GO" id="GO:0051213">
    <property type="term" value="F:dioxygenase activity"/>
    <property type="evidence" value="ECO:0007669"/>
    <property type="project" value="UniProtKB-KW"/>
</dbReference>
<comment type="cofactor">
    <cofactor evidence="1">
        <name>Fe cation</name>
        <dbReference type="ChEBI" id="CHEBI:24875"/>
    </cofactor>
</comment>
<dbReference type="PRINTS" id="PR00090">
    <property type="entry name" value="RNGDIOXGNASE"/>
</dbReference>
<keyword evidence="5" id="KW-0408">Iron</keyword>
<feature type="domain" description="Rieske" evidence="8">
    <location>
        <begin position="34"/>
        <end position="136"/>
    </location>
</feature>
<accession>A0A9X3IY03</accession>
<dbReference type="CDD" id="cd03469">
    <property type="entry name" value="Rieske_RO_Alpha_N"/>
    <property type="match status" value="1"/>
</dbReference>
<keyword evidence="4" id="KW-0560">Oxidoreductase</keyword>
<organism evidence="9 10">
    <name type="scientific">Nannocystis pusilla</name>
    <dbReference type="NCBI Taxonomy" id="889268"/>
    <lineage>
        <taxon>Bacteria</taxon>
        <taxon>Pseudomonadati</taxon>
        <taxon>Myxococcota</taxon>
        <taxon>Polyangia</taxon>
        <taxon>Nannocystales</taxon>
        <taxon>Nannocystaceae</taxon>
        <taxon>Nannocystis</taxon>
    </lineage>
</organism>
<protein>
    <submittedName>
        <fullName evidence="9">Aromatic ring-hydroxylating dioxygenase subunit alpha</fullName>
    </submittedName>
</protein>
<evidence type="ECO:0000256" key="6">
    <source>
        <dbReference type="ARBA" id="ARBA00023014"/>
    </source>
</evidence>
<proteinExistence type="predicted"/>
<name>A0A9X3IY03_9BACT</name>
<dbReference type="SUPFAM" id="SSF55961">
    <property type="entry name" value="Bet v1-like"/>
    <property type="match status" value="1"/>
</dbReference>
<feature type="compositionally biased region" description="Basic residues" evidence="7">
    <location>
        <begin position="480"/>
        <end position="492"/>
    </location>
</feature>
<evidence type="ECO:0000256" key="7">
    <source>
        <dbReference type="SAM" id="MobiDB-lite"/>
    </source>
</evidence>
<evidence type="ECO:0000256" key="1">
    <source>
        <dbReference type="ARBA" id="ARBA00001962"/>
    </source>
</evidence>
<keyword evidence="6" id="KW-0411">Iron-sulfur</keyword>
<evidence type="ECO:0000256" key="3">
    <source>
        <dbReference type="ARBA" id="ARBA00022723"/>
    </source>
</evidence>
<dbReference type="PANTHER" id="PTHR43756:SF5">
    <property type="entry name" value="CHOLINE MONOOXYGENASE, CHLOROPLASTIC"/>
    <property type="match status" value="1"/>
</dbReference>
<dbReference type="GO" id="GO:0051537">
    <property type="term" value="F:2 iron, 2 sulfur cluster binding"/>
    <property type="evidence" value="ECO:0007669"/>
    <property type="project" value="UniProtKB-KW"/>
</dbReference>
<evidence type="ECO:0000259" key="8">
    <source>
        <dbReference type="PROSITE" id="PS51296"/>
    </source>
</evidence>
<feature type="region of interest" description="Disordered" evidence="7">
    <location>
        <begin position="422"/>
        <end position="445"/>
    </location>
</feature>
<evidence type="ECO:0000313" key="9">
    <source>
        <dbReference type="EMBL" id="MCY1008006.1"/>
    </source>
</evidence>
<dbReference type="Proteomes" id="UP001150924">
    <property type="component" value="Unassembled WGS sequence"/>
</dbReference>
<dbReference type="CDD" id="cd08884">
    <property type="entry name" value="RHO_alpha_C_GbcA-like"/>
    <property type="match status" value="1"/>
</dbReference>
<dbReference type="EMBL" id="JAPNKE010000002">
    <property type="protein sequence ID" value="MCY1008006.1"/>
    <property type="molecule type" value="Genomic_DNA"/>
</dbReference>
<dbReference type="PANTHER" id="PTHR43756">
    <property type="entry name" value="CHOLINE MONOOXYGENASE, CHLOROPLASTIC"/>
    <property type="match status" value="1"/>
</dbReference>
<evidence type="ECO:0000256" key="4">
    <source>
        <dbReference type="ARBA" id="ARBA00023002"/>
    </source>
</evidence>
<evidence type="ECO:0000256" key="5">
    <source>
        <dbReference type="ARBA" id="ARBA00023004"/>
    </source>
</evidence>
<dbReference type="InterPro" id="IPR036922">
    <property type="entry name" value="Rieske_2Fe-2S_sf"/>
</dbReference>
<keyword evidence="10" id="KW-1185">Reference proteome</keyword>
<feature type="compositionally biased region" description="Basic and acidic residues" evidence="7">
    <location>
        <begin position="467"/>
        <end position="479"/>
    </location>
</feature>
<evidence type="ECO:0000313" key="10">
    <source>
        <dbReference type="Proteomes" id="UP001150924"/>
    </source>
</evidence>
<sequence length="528" mass="58551">MLRPFGEGEGLPRDAYVSPAVHQWELGAFLDDAWVCVGRAQALDQVGAQRAIRAGREGVLLVRDRSGEIRGFFNVCRHRAHELVQVGECVRGGQIRCPYHGWVYELDGALRGQRREQEPRGLVPVRVEIWRGFVFVNLSGAAVPLAEWLGDLDALTAAHDLGSLQIAATHSYELVANWKLVVENYHECYHCPLIHPQLCRVSPPGSGQNYAGAGAWIGGPMQLMADVETMSFDGKSGGLPLPRLSAEQRRSVFYYGVGANLLLSLHPDYVLTHRLEPLAPDRTRVECQWLFHPDAIAAPGFSPAYAVDFWDMTNRQDWRAVERAARGVVARLSARRVRPARAGGLRVRDPRGPRLPRRRLGPLARDGVAQAGGERRRGESPRRGGIPTTCPFGHVPWRARPAAARLVALRSLACAPAARLRPHIGPPRPAEPAILPPHARPPPYRVHRVDRRCSGVDRVRHRLREEVDGRARAGADRQQRARRAARRARRPARAGDPAGADRGRLRGRHLRRGRAGRPLRRGEAGQAL</sequence>
<keyword evidence="3" id="KW-0479">Metal-binding</keyword>
<keyword evidence="2" id="KW-0001">2Fe-2S</keyword>
<dbReference type="InterPro" id="IPR015879">
    <property type="entry name" value="Ring_hydroxy_dOase_asu_C_dom"/>
</dbReference>
<feature type="compositionally biased region" description="Pro residues" evidence="7">
    <location>
        <begin position="424"/>
        <end position="444"/>
    </location>
</feature>
<gene>
    <name evidence="9" type="ORF">OV079_21095</name>
</gene>
<dbReference type="SUPFAM" id="SSF50022">
    <property type="entry name" value="ISP domain"/>
    <property type="match status" value="1"/>
</dbReference>
<reference evidence="9" key="1">
    <citation type="submission" date="2022-11" db="EMBL/GenBank/DDBJ databases">
        <title>Minimal conservation of predation-associated metabolite biosynthetic gene clusters underscores biosynthetic potential of Myxococcota including descriptions for ten novel species: Archangium lansinium sp. nov., Myxococcus landrumus sp. nov., Nannocystis bai.</title>
        <authorList>
            <person name="Ahearne A."/>
            <person name="Stevens C."/>
            <person name="Phillips K."/>
        </authorList>
    </citation>
    <scope>NUCLEOTIDE SEQUENCE</scope>
    <source>
        <strain evidence="9">Na p29</strain>
    </source>
</reference>
<dbReference type="AlphaFoldDB" id="A0A9X3IY03"/>
<feature type="region of interest" description="Disordered" evidence="7">
    <location>
        <begin position="344"/>
        <end position="387"/>
    </location>
</feature>
<dbReference type="Gene3D" id="3.90.380.10">
    <property type="entry name" value="Naphthalene 1,2-dioxygenase Alpha Subunit, Chain A, domain 1"/>
    <property type="match status" value="1"/>
</dbReference>
<feature type="region of interest" description="Disordered" evidence="7">
    <location>
        <begin position="467"/>
        <end position="528"/>
    </location>
</feature>
<feature type="compositionally biased region" description="Basic and acidic residues" evidence="7">
    <location>
        <begin position="373"/>
        <end position="382"/>
    </location>
</feature>
<keyword evidence="9" id="KW-0223">Dioxygenase</keyword>
<dbReference type="Gene3D" id="2.102.10.10">
    <property type="entry name" value="Rieske [2Fe-2S] iron-sulphur domain"/>
    <property type="match status" value="1"/>
</dbReference>
<dbReference type="InterPro" id="IPR017941">
    <property type="entry name" value="Rieske_2Fe-2S"/>
</dbReference>
<dbReference type="GO" id="GO:0005506">
    <property type="term" value="F:iron ion binding"/>
    <property type="evidence" value="ECO:0007669"/>
    <property type="project" value="InterPro"/>
</dbReference>
<dbReference type="RefSeq" id="WP_267770657.1">
    <property type="nucleotide sequence ID" value="NZ_JAPNKE010000002.1"/>
</dbReference>
<dbReference type="Pfam" id="PF00355">
    <property type="entry name" value="Rieske"/>
    <property type="match status" value="1"/>
</dbReference>
<feature type="compositionally biased region" description="Basic residues" evidence="7">
    <location>
        <begin position="505"/>
        <end position="519"/>
    </location>
</feature>
<dbReference type="InterPro" id="IPR001663">
    <property type="entry name" value="Rng_hydr_dOase-A"/>
</dbReference>
<comment type="caution">
    <text evidence="9">The sequence shown here is derived from an EMBL/GenBank/DDBJ whole genome shotgun (WGS) entry which is preliminary data.</text>
</comment>
<evidence type="ECO:0000256" key="2">
    <source>
        <dbReference type="ARBA" id="ARBA00022714"/>
    </source>
</evidence>
<dbReference type="PROSITE" id="PS51296">
    <property type="entry name" value="RIESKE"/>
    <property type="match status" value="1"/>
</dbReference>
<dbReference type="Pfam" id="PF00848">
    <property type="entry name" value="Ring_hydroxyl_A"/>
    <property type="match status" value="1"/>
</dbReference>